<keyword evidence="5" id="KW-0276">Fatty acid metabolism</keyword>
<evidence type="ECO:0000256" key="6">
    <source>
        <dbReference type="ARBA" id="ARBA00023315"/>
    </source>
</evidence>
<dbReference type="SMART" id="SM00825">
    <property type="entry name" value="PKS_KS"/>
    <property type="match status" value="1"/>
</dbReference>
<dbReference type="SUPFAM" id="SSF53901">
    <property type="entry name" value="Thiolase-like"/>
    <property type="match status" value="2"/>
</dbReference>
<dbReference type="InterPro" id="IPR020841">
    <property type="entry name" value="PKS_Beta-ketoAc_synthase_dom"/>
</dbReference>
<dbReference type="Gene3D" id="3.40.47.10">
    <property type="match status" value="2"/>
</dbReference>
<evidence type="ECO:0000313" key="9">
    <source>
        <dbReference type="EMBL" id="SEM13522.1"/>
    </source>
</evidence>
<evidence type="ECO:0000259" key="8">
    <source>
        <dbReference type="PROSITE" id="PS52004"/>
    </source>
</evidence>
<reference evidence="10" key="1">
    <citation type="submission" date="2016-10" db="EMBL/GenBank/DDBJ databases">
        <authorList>
            <person name="Varghese N."/>
            <person name="Submissions S."/>
        </authorList>
    </citation>
    <scope>NUCLEOTIDE SEQUENCE [LARGE SCALE GENOMIC DNA]</scope>
    <source>
        <strain evidence="10">DSM 44675</strain>
    </source>
</reference>
<gene>
    <name evidence="9" type="ORF">SAMN05444583_12381</name>
</gene>
<comment type="similarity">
    <text evidence="2 7">Belongs to the thiolase-like superfamily. Beta-ketoacyl-ACP synthases family.</text>
</comment>
<accession>A0A1H7VW15</accession>
<dbReference type="InterPro" id="IPR014030">
    <property type="entry name" value="Ketoacyl_synth_N"/>
</dbReference>
<dbReference type="GO" id="GO:0030497">
    <property type="term" value="P:fatty acid elongation"/>
    <property type="evidence" value="ECO:0007669"/>
    <property type="project" value="UniProtKB-ARBA"/>
</dbReference>
<evidence type="ECO:0000256" key="5">
    <source>
        <dbReference type="ARBA" id="ARBA00023160"/>
    </source>
</evidence>
<dbReference type="NCBIfam" id="NF005589">
    <property type="entry name" value="PRK07314.1"/>
    <property type="match status" value="1"/>
</dbReference>
<feature type="domain" description="Ketosynthase family 3 (KS3)" evidence="8">
    <location>
        <begin position="7"/>
        <end position="411"/>
    </location>
</feature>
<evidence type="ECO:0000256" key="7">
    <source>
        <dbReference type="RuleBase" id="RU003694"/>
    </source>
</evidence>
<evidence type="ECO:0000313" key="10">
    <source>
        <dbReference type="Proteomes" id="UP000198677"/>
    </source>
</evidence>
<evidence type="ECO:0000256" key="1">
    <source>
        <dbReference type="ARBA" id="ARBA00004796"/>
    </source>
</evidence>
<dbReference type="PANTHER" id="PTHR11712:SF336">
    <property type="entry name" value="3-OXOACYL-[ACYL-CARRIER-PROTEIN] SYNTHASE, MITOCHONDRIAL"/>
    <property type="match status" value="1"/>
</dbReference>
<evidence type="ECO:0000256" key="3">
    <source>
        <dbReference type="ARBA" id="ARBA00022516"/>
    </source>
</evidence>
<dbReference type="Proteomes" id="UP000198677">
    <property type="component" value="Unassembled WGS sequence"/>
</dbReference>
<keyword evidence="6" id="KW-0012">Acyltransferase</keyword>
<dbReference type="Pfam" id="PF00109">
    <property type="entry name" value="ketoacyl-synt"/>
    <property type="match status" value="1"/>
</dbReference>
<dbReference type="UniPathway" id="UPA00915"/>
<keyword evidence="5" id="KW-0443">Lipid metabolism</keyword>
<keyword evidence="3" id="KW-0444">Lipid biosynthesis</keyword>
<dbReference type="InterPro" id="IPR000794">
    <property type="entry name" value="Beta-ketoacyl_synthase"/>
</dbReference>
<keyword evidence="4 7" id="KW-0808">Transferase</keyword>
<dbReference type="GO" id="GO:0004315">
    <property type="term" value="F:3-oxoacyl-[acyl-carrier-protein] synthase activity"/>
    <property type="evidence" value="ECO:0007669"/>
    <property type="project" value="UniProtKB-ARBA"/>
</dbReference>
<dbReference type="GO" id="GO:0005829">
    <property type="term" value="C:cytosol"/>
    <property type="evidence" value="ECO:0007669"/>
    <property type="project" value="TreeGrafter"/>
</dbReference>
<dbReference type="FunFam" id="3.40.47.10:FF:000018">
    <property type="entry name" value="3-oxoacyl-[acyl-carrier-protein] synthase 2"/>
    <property type="match status" value="1"/>
</dbReference>
<evidence type="ECO:0000256" key="2">
    <source>
        <dbReference type="ARBA" id="ARBA00008467"/>
    </source>
</evidence>
<protein>
    <submittedName>
        <fullName evidence="9">Beta-ketoacyl ACP synthase</fullName>
    </submittedName>
</protein>
<dbReference type="InterPro" id="IPR014031">
    <property type="entry name" value="Ketoacyl_synth_C"/>
</dbReference>
<evidence type="ECO:0000256" key="4">
    <source>
        <dbReference type="ARBA" id="ARBA00022679"/>
    </source>
</evidence>
<keyword evidence="5" id="KW-0275">Fatty acid biosynthesis</keyword>
<dbReference type="AlphaFoldDB" id="A0A1H7VW15"/>
<proteinExistence type="inferred from homology"/>
<dbReference type="CDD" id="cd00834">
    <property type="entry name" value="KAS_I_II"/>
    <property type="match status" value="1"/>
</dbReference>
<dbReference type="Pfam" id="PF02801">
    <property type="entry name" value="Ketoacyl-synt_C"/>
    <property type="match status" value="1"/>
</dbReference>
<sequence length="412" mass="42725">MTSTRNFPNIVVTSLAASTSIAGDVDATWKGLLAGESGIDVLDDPFIAEYDLPVRIGGHLKVSPDDALSRVEIRRMSFVERLALVLGRQVWQNAGSPEVDKDRLAVVLGTGLGGGEALIDAVDKIKTQGYRKVSPFSVQMVMPNGPAAVVGLELGARAGVITPVSACSSGSEAIAHAYRMLIMGDADIVVTGGVEGQIDPVPIASFAMMRALSSRNDDPKAASRPFDKDRDGFVFGEAGALMVLETEEHAKARGATIHARLMGAGITSDGYHIVAPHPEGTGAARAMTRAIQTAGLAKSDITHVNAHATATPIGDTAEALAIKSAVGGHAAVYAPKSALGHSIGAVGALEAVLTVLSVRDGVIPPTLNLDNQDPEIDLDVVKGEPRYGQIDFALNNSFGFGGHNVALAFGRA</sequence>
<dbReference type="NCBIfam" id="NF005916">
    <property type="entry name" value="PRK07910.1"/>
    <property type="match status" value="1"/>
</dbReference>
<organism evidence="9 10">
    <name type="scientific">Rhodococcus maanshanensis</name>
    <dbReference type="NCBI Taxonomy" id="183556"/>
    <lineage>
        <taxon>Bacteria</taxon>
        <taxon>Bacillati</taxon>
        <taxon>Actinomycetota</taxon>
        <taxon>Actinomycetes</taxon>
        <taxon>Mycobacteriales</taxon>
        <taxon>Nocardiaceae</taxon>
        <taxon>Rhodococcus</taxon>
    </lineage>
</organism>
<name>A0A1H7VW15_9NOCA</name>
<dbReference type="RefSeq" id="WP_425528722.1">
    <property type="nucleotide sequence ID" value="NZ_FOAW01000023.1"/>
</dbReference>
<comment type="pathway">
    <text evidence="1">Lipid metabolism; mycolic acid biosynthesis.</text>
</comment>
<dbReference type="FunFam" id="3.40.47.10:FF:000029">
    <property type="entry name" value="3-oxoacyl-[acyl-carrier-protein] synthase 1"/>
    <property type="match status" value="1"/>
</dbReference>
<dbReference type="InterPro" id="IPR016039">
    <property type="entry name" value="Thiolase-like"/>
</dbReference>
<dbReference type="EMBL" id="FOAW01000023">
    <property type="protein sequence ID" value="SEM13522.1"/>
    <property type="molecule type" value="Genomic_DNA"/>
</dbReference>
<dbReference type="PANTHER" id="PTHR11712">
    <property type="entry name" value="POLYKETIDE SYNTHASE-RELATED"/>
    <property type="match status" value="1"/>
</dbReference>
<dbReference type="PROSITE" id="PS52004">
    <property type="entry name" value="KS3_2"/>
    <property type="match status" value="1"/>
</dbReference>
<keyword evidence="10" id="KW-1185">Reference proteome</keyword>